<accession>A0AAD9QXU3</accession>
<name>A0AAD9QXU3_ACRCE</name>
<dbReference type="Proteomes" id="UP001249851">
    <property type="component" value="Unassembled WGS sequence"/>
</dbReference>
<gene>
    <name evidence="1" type="ORF">P5673_005321</name>
</gene>
<reference evidence="1" key="1">
    <citation type="journal article" date="2023" name="G3 (Bethesda)">
        <title>Whole genome assembly and annotation of the endangered Caribbean coral Acropora cervicornis.</title>
        <authorList>
            <person name="Selwyn J.D."/>
            <person name="Vollmer S.V."/>
        </authorList>
    </citation>
    <scope>NUCLEOTIDE SEQUENCE</scope>
    <source>
        <strain evidence="1">K2</strain>
    </source>
</reference>
<evidence type="ECO:0000313" key="1">
    <source>
        <dbReference type="EMBL" id="KAK2569504.1"/>
    </source>
</evidence>
<proteinExistence type="predicted"/>
<dbReference type="AlphaFoldDB" id="A0AAD9QXU3"/>
<reference evidence="1" key="2">
    <citation type="journal article" date="2023" name="Science">
        <title>Genomic signatures of disease resistance in endangered staghorn corals.</title>
        <authorList>
            <person name="Vollmer S.V."/>
            <person name="Selwyn J.D."/>
            <person name="Despard B.A."/>
            <person name="Roesel C.L."/>
        </authorList>
    </citation>
    <scope>NUCLEOTIDE SEQUENCE</scope>
    <source>
        <strain evidence="1">K2</strain>
    </source>
</reference>
<keyword evidence="2" id="KW-1185">Reference proteome</keyword>
<dbReference type="EMBL" id="JARQWQ010000009">
    <property type="protein sequence ID" value="KAK2569504.1"/>
    <property type="molecule type" value="Genomic_DNA"/>
</dbReference>
<organism evidence="1 2">
    <name type="scientific">Acropora cervicornis</name>
    <name type="common">Staghorn coral</name>
    <dbReference type="NCBI Taxonomy" id="6130"/>
    <lineage>
        <taxon>Eukaryota</taxon>
        <taxon>Metazoa</taxon>
        <taxon>Cnidaria</taxon>
        <taxon>Anthozoa</taxon>
        <taxon>Hexacorallia</taxon>
        <taxon>Scleractinia</taxon>
        <taxon>Astrocoeniina</taxon>
        <taxon>Acroporidae</taxon>
        <taxon>Acropora</taxon>
    </lineage>
</organism>
<sequence length="133" mass="15221">MISFFKCKIAISLLNLKGRNTHYLLIDVVKETAFPSLSNTDNHMRSEKTMLEHKVELLASEEPYEKSLFVMNLIWILYLRFCACALSRSDRKTPIGRSLNSVSYQHENMSTSFCSKRVYTVTESGKSLSPFGV</sequence>
<evidence type="ECO:0000313" key="2">
    <source>
        <dbReference type="Proteomes" id="UP001249851"/>
    </source>
</evidence>
<comment type="caution">
    <text evidence="1">The sequence shown here is derived from an EMBL/GenBank/DDBJ whole genome shotgun (WGS) entry which is preliminary data.</text>
</comment>
<protein>
    <submittedName>
        <fullName evidence="1">Uncharacterized protein</fullName>
    </submittedName>
</protein>